<proteinExistence type="predicted"/>
<dbReference type="Proteomes" id="UP000887540">
    <property type="component" value="Unplaced"/>
</dbReference>
<name>A0A914EAS0_9BILA</name>
<feature type="transmembrane region" description="Helical" evidence="1">
    <location>
        <begin position="405"/>
        <end position="431"/>
    </location>
</feature>
<keyword evidence="2" id="KW-1185">Reference proteome</keyword>
<dbReference type="WBParaSite" id="ACRNAN_scaffold6727.g29911.t1">
    <property type="protein sequence ID" value="ACRNAN_scaffold6727.g29911.t1"/>
    <property type="gene ID" value="ACRNAN_scaffold6727.g29911"/>
</dbReference>
<protein>
    <submittedName>
        <fullName evidence="3">Uncharacterized protein</fullName>
    </submittedName>
</protein>
<keyword evidence="1" id="KW-0472">Membrane</keyword>
<keyword evidence="1" id="KW-1133">Transmembrane helix</keyword>
<keyword evidence="1" id="KW-0812">Transmembrane</keyword>
<reference evidence="3" key="1">
    <citation type="submission" date="2022-11" db="UniProtKB">
        <authorList>
            <consortium name="WormBaseParasite"/>
        </authorList>
    </citation>
    <scope>IDENTIFICATION</scope>
</reference>
<evidence type="ECO:0000256" key="1">
    <source>
        <dbReference type="SAM" id="Phobius"/>
    </source>
</evidence>
<accession>A0A914EAS0</accession>
<evidence type="ECO:0000313" key="2">
    <source>
        <dbReference type="Proteomes" id="UP000887540"/>
    </source>
</evidence>
<dbReference type="AlphaFoldDB" id="A0A914EAS0"/>
<feature type="transmembrane region" description="Helical" evidence="1">
    <location>
        <begin position="7"/>
        <end position="27"/>
    </location>
</feature>
<evidence type="ECO:0000313" key="3">
    <source>
        <dbReference type="WBParaSite" id="ACRNAN_scaffold6727.g29911.t1"/>
    </source>
</evidence>
<organism evidence="2 3">
    <name type="scientific">Acrobeloides nanus</name>
    <dbReference type="NCBI Taxonomy" id="290746"/>
    <lineage>
        <taxon>Eukaryota</taxon>
        <taxon>Metazoa</taxon>
        <taxon>Ecdysozoa</taxon>
        <taxon>Nematoda</taxon>
        <taxon>Chromadorea</taxon>
        <taxon>Rhabditida</taxon>
        <taxon>Tylenchina</taxon>
        <taxon>Cephalobomorpha</taxon>
        <taxon>Cephaloboidea</taxon>
        <taxon>Cephalobidae</taxon>
        <taxon>Acrobeloides</taxon>
    </lineage>
</organism>
<sequence>MVNISKLLKLPIFILLFFEILFIAASLNGEISPFDEYGRYHNPEECIQLEIYQKLSYDRLNSKCFGIKENDTNFWMFTSINQSCTLPNQYCQTVPIFSDGNASAGLKCTDPDGRHYKIIEWAVTSTSHNGRIMFRVVYSMMNFFNEKDPQRVLNWNKMLCSYWLDEALQSLKTGKPIEPFEKKKIYNNHTSVNETISSLVIQDNIKGLDNQEYTIIHFTTNKGQLFRFIHEDQGAVFLTKTHNNEPMYDLKLVNETTLSYNTPYESDLRFRLQLPQSCLECVGLRHPLIGWDWDKQGCVYATKDTNKPSIWHNLVGGISNVCGILQNQVEKDKTIKGEKEEPSKVVLYEDNRKIINHNYFNITTDQRVNNRSESSTQNSLMEVITPIPKTSSDDKTLNADSGYSLWVWIPIAFVAGSVLMILVGLVVVLIYRKRKRQNQPKISLPVESKENGYEKNPLNGKGVDPLSNDTKIIGIGCKVKKL</sequence>